<evidence type="ECO:0000313" key="3">
    <source>
        <dbReference type="Proteomes" id="UP000591537"/>
    </source>
</evidence>
<feature type="region of interest" description="Disordered" evidence="1">
    <location>
        <begin position="1"/>
        <end position="20"/>
    </location>
</feature>
<evidence type="ECO:0000313" key="2">
    <source>
        <dbReference type="EMBL" id="MBB6075464.1"/>
    </source>
</evidence>
<dbReference type="RefSeq" id="WP_376772186.1">
    <property type="nucleotide sequence ID" value="NZ_BAAARS010000002.1"/>
</dbReference>
<dbReference type="Proteomes" id="UP000591537">
    <property type="component" value="Unassembled WGS sequence"/>
</dbReference>
<gene>
    <name evidence="2" type="ORF">HNR57_001352</name>
</gene>
<accession>A0A7W9T7D4</accession>
<protein>
    <submittedName>
        <fullName evidence="2">Uncharacterized protein</fullName>
    </submittedName>
</protein>
<evidence type="ECO:0000256" key="1">
    <source>
        <dbReference type="SAM" id="MobiDB-lite"/>
    </source>
</evidence>
<comment type="caution">
    <text evidence="2">The sequence shown here is derived from an EMBL/GenBank/DDBJ whole genome shotgun (WGS) entry which is preliminary data.</text>
</comment>
<name>A0A7W9T7D4_9ACTN</name>
<keyword evidence="3" id="KW-1185">Reference proteome</keyword>
<dbReference type="EMBL" id="JACHGV010000002">
    <property type="protein sequence ID" value="MBB6075464.1"/>
    <property type="molecule type" value="Genomic_DNA"/>
</dbReference>
<dbReference type="AlphaFoldDB" id="A0A7W9T7D4"/>
<proteinExistence type="predicted"/>
<reference evidence="2 3" key="1">
    <citation type="submission" date="2020-08" db="EMBL/GenBank/DDBJ databases">
        <title>Genomic Encyclopedia of Type Strains, Phase IV (KMG-IV): sequencing the most valuable type-strain genomes for metagenomic binning, comparative biology and taxonomic classification.</title>
        <authorList>
            <person name="Goeker M."/>
        </authorList>
    </citation>
    <scope>NUCLEOTIDE SEQUENCE [LARGE SCALE GENOMIC DNA]</scope>
    <source>
        <strain evidence="2 3">DSM 43350</strain>
    </source>
</reference>
<organism evidence="2 3">
    <name type="scientific">Streptomyces paradoxus</name>
    <dbReference type="NCBI Taxonomy" id="66375"/>
    <lineage>
        <taxon>Bacteria</taxon>
        <taxon>Bacillati</taxon>
        <taxon>Actinomycetota</taxon>
        <taxon>Actinomycetes</taxon>
        <taxon>Kitasatosporales</taxon>
        <taxon>Streptomycetaceae</taxon>
        <taxon>Streptomyces</taxon>
    </lineage>
</organism>
<sequence length="107" mass="11297">MAGLGVASEDTDDTFTIPGSESQQALDTLGRVYQAADQKITEVVRTLILDLDEGAVRTITTYALAGADGLFVQREISGDAVDLVAMFELHAQLVYEAAMRMAGGNSG</sequence>